<reference evidence="1 2" key="1">
    <citation type="journal article" date="2007" name="Virology">
        <title>KSY1, a lactococcal phage with a T7-like transcription.</title>
        <authorList>
            <person name="Chopin A."/>
            <person name="Deveau H."/>
            <person name="Ehrlich S.D."/>
            <person name="Moineau S."/>
            <person name="Chopin M.C."/>
        </authorList>
    </citation>
    <scope>NUCLEOTIDE SEQUENCE</scope>
</reference>
<evidence type="ECO:0000313" key="1">
    <source>
        <dbReference type="EMBL" id="ABG21605.1"/>
    </source>
</evidence>
<dbReference type="EMBL" id="DQ535032">
    <property type="protein sequence ID" value="ABG21605.1"/>
    <property type="molecule type" value="Genomic_DNA"/>
</dbReference>
<keyword evidence="2" id="KW-1185">Reference proteome</keyword>
<name>A6MAC7_9CAUD</name>
<proteinExistence type="predicted"/>
<dbReference type="GeneID" id="5602023"/>
<sequence>MVGSTAAFIRLRANVAITSGSAFGCSFRVPI</sequence>
<protein>
    <submittedName>
        <fullName evidence="1">Gp062</fullName>
    </submittedName>
</protein>
<dbReference type="Proteomes" id="UP000000714">
    <property type="component" value="Segment"/>
</dbReference>
<gene>
    <name evidence="1" type="ORF">KSY1p062</name>
</gene>
<dbReference type="RefSeq" id="YP_001469061.1">
    <property type="nucleotide sequence ID" value="NC_009817.1"/>
</dbReference>
<organism evidence="1 2">
    <name type="scientific">Lactococcus phage KSY1</name>
    <dbReference type="NCBI Taxonomy" id="2913972"/>
    <lineage>
        <taxon>Viruses</taxon>
        <taxon>Duplodnaviria</taxon>
        <taxon>Heunggongvirae</taxon>
        <taxon>Uroviricota</taxon>
        <taxon>Caudoviricetes</taxon>
        <taxon>Chopinvirus</taxon>
        <taxon>Chopinvirus KSY1</taxon>
    </lineage>
</organism>
<evidence type="ECO:0000313" key="2">
    <source>
        <dbReference type="Proteomes" id="UP000000714"/>
    </source>
</evidence>
<dbReference type="KEGG" id="vg:5602023"/>
<accession>A6MAC7</accession>